<keyword evidence="5" id="KW-0812">Transmembrane</keyword>
<keyword evidence="6" id="KW-0472">Membrane</keyword>
<comment type="similarity">
    <text evidence="2">Belongs to the outer membrane factor (OMF) (TC 1.B.17) family.</text>
</comment>
<dbReference type="GO" id="GO:0015288">
    <property type="term" value="F:porin activity"/>
    <property type="evidence" value="ECO:0007669"/>
    <property type="project" value="TreeGrafter"/>
</dbReference>
<dbReference type="SUPFAM" id="SSF56954">
    <property type="entry name" value="Outer membrane efflux proteins (OEP)"/>
    <property type="match status" value="1"/>
</dbReference>
<reference evidence="9 10" key="1">
    <citation type="submission" date="2017-09" db="EMBL/GenBank/DDBJ databases">
        <title>Sphingomonas panjinensis sp.nov., isolated from oil-contaminated soil.</title>
        <authorList>
            <person name="Wang L."/>
            <person name="Chen L."/>
        </authorList>
    </citation>
    <scope>NUCLEOTIDE SEQUENCE [LARGE SCALE GENOMIC DNA]</scope>
    <source>
        <strain evidence="9 10">FW-11</strain>
    </source>
</reference>
<dbReference type="AlphaFoldDB" id="A0A2T5G083"/>
<keyword evidence="10" id="KW-1185">Reference proteome</keyword>
<name>A0A2T5G083_9SPHN</name>
<comment type="caution">
    <text evidence="9">The sequence shown here is derived from an EMBL/GenBank/DDBJ whole genome shotgun (WGS) entry which is preliminary data.</text>
</comment>
<keyword evidence="4" id="KW-1134">Transmembrane beta strand</keyword>
<sequence>MSQTLYLDPRFGDRAVGSGASLPRPSGPLAFVLVRSLMVAALISFAPGRAHAQAPILPPPSRDPLAIDPSRDMILALGRSSGSAQQFRDAIAEAVRRHPAIDESFAGAREAAAGRRAARQTMYPSIDTTLSTYRVLSREFSDDPNNIIERSRAKTRTDAILSVQQTLVDFGAASSRVAAASARIRAANAEIDNTADGIALRAIGAWYDVFAFNALVRLAEAFVESQRQLRQAVEQRIAQGVSAPGDIARVDSYIASASTRLAGYRRSRAEAEARFQELFGLPAPPGLMRASTLPAIEGERMAQGPEPSIPAVRVAEALAEAARREARAIRAETAPLLAAGIDAGRYGVFETDRDYDIRARLTLRMRLFGGIDPQADEARARAEAAEARAFRVREEAARDAAIAASDVDALERQLVAVEENYLASRRSRDVLQERFRVARGTLFDVLATEDDYFETAATYIRAVADLDTARYVLLSRTGRLLAALSIAPTSPVRP</sequence>
<evidence type="ECO:0000256" key="2">
    <source>
        <dbReference type="ARBA" id="ARBA00007613"/>
    </source>
</evidence>
<dbReference type="RefSeq" id="WP_107967217.1">
    <property type="nucleotide sequence ID" value="NZ_NWBU01000005.1"/>
</dbReference>
<dbReference type="EMBL" id="NWBU01000005">
    <property type="protein sequence ID" value="PTQ12354.1"/>
    <property type="molecule type" value="Genomic_DNA"/>
</dbReference>
<evidence type="ECO:0000313" key="10">
    <source>
        <dbReference type="Proteomes" id="UP000244162"/>
    </source>
</evidence>
<keyword evidence="3" id="KW-0813">Transport</keyword>
<evidence type="ECO:0000256" key="3">
    <source>
        <dbReference type="ARBA" id="ARBA00022448"/>
    </source>
</evidence>
<dbReference type="OrthoDB" id="7402961at2"/>
<evidence type="ECO:0000256" key="7">
    <source>
        <dbReference type="ARBA" id="ARBA00023237"/>
    </source>
</evidence>
<evidence type="ECO:0000256" key="4">
    <source>
        <dbReference type="ARBA" id="ARBA00022452"/>
    </source>
</evidence>
<dbReference type="InterPro" id="IPR051906">
    <property type="entry name" value="TolC-like"/>
</dbReference>
<accession>A0A2T5G083</accession>
<gene>
    <name evidence="9" type="ORF">CLG96_07425</name>
</gene>
<dbReference type="GO" id="GO:0009279">
    <property type="term" value="C:cell outer membrane"/>
    <property type="evidence" value="ECO:0007669"/>
    <property type="project" value="UniProtKB-SubCell"/>
</dbReference>
<feature type="coiled-coil region" evidence="8">
    <location>
        <begin position="375"/>
        <end position="427"/>
    </location>
</feature>
<organism evidence="9 10">
    <name type="scientific">Sphingomonas oleivorans</name>
    <dbReference type="NCBI Taxonomy" id="1735121"/>
    <lineage>
        <taxon>Bacteria</taxon>
        <taxon>Pseudomonadati</taxon>
        <taxon>Pseudomonadota</taxon>
        <taxon>Alphaproteobacteria</taxon>
        <taxon>Sphingomonadales</taxon>
        <taxon>Sphingomonadaceae</taxon>
        <taxon>Sphingomonas</taxon>
    </lineage>
</organism>
<evidence type="ECO:0000256" key="6">
    <source>
        <dbReference type="ARBA" id="ARBA00023136"/>
    </source>
</evidence>
<keyword evidence="7" id="KW-0998">Cell outer membrane</keyword>
<dbReference type="Proteomes" id="UP000244162">
    <property type="component" value="Unassembled WGS sequence"/>
</dbReference>
<evidence type="ECO:0000256" key="5">
    <source>
        <dbReference type="ARBA" id="ARBA00022692"/>
    </source>
</evidence>
<dbReference type="PANTHER" id="PTHR30026">
    <property type="entry name" value="OUTER MEMBRANE PROTEIN TOLC"/>
    <property type="match status" value="1"/>
</dbReference>
<dbReference type="GO" id="GO:1990281">
    <property type="term" value="C:efflux pump complex"/>
    <property type="evidence" value="ECO:0007669"/>
    <property type="project" value="TreeGrafter"/>
</dbReference>
<dbReference type="PANTHER" id="PTHR30026:SF22">
    <property type="entry name" value="OUTER MEMBRANE EFFLUX PROTEIN"/>
    <property type="match status" value="1"/>
</dbReference>
<comment type="subcellular location">
    <subcellularLocation>
        <location evidence="1">Cell outer membrane</location>
    </subcellularLocation>
</comment>
<protein>
    <submittedName>
        <fullName evidence="9">Agglutination protein</fullName>
    </submittedName>
</protein>
<dbReference type="Pfam" id="PF02321">
    <property type="entry name" value="OEP"/>
    <property type="match status" value="1"/>
</dbReference>
<evidence type="ECO:0000256" key="1">
    <source>
        <dbReference type="ARBA" id="ARBA00004442"/>
    </source>
</evidence>
<evidence type="ECO:0000256" key="8">
    <source>
        <dbReference type="SAM" id="Coils"/>
    </source>
</evidence>
<evidence type="ECO:0000313" key="9">
    <source>
        <dbReference type="EMBL" id="PTQ12354.1"/>
    </source>
</evidence>
<dbReference type="Gene3D" id="1.20.1600.10">
    <property type="entry name" value="Outer membrane efflux proteins (OEP)"/>
    <property type="match status" value="1"/>
</dbReference>
<proteinExistence type="inferred from homology"/>
<dbReference type="InterPro" id="IPR003423">
    <property type="entry name" value="OMP_efflux"/>
</dbReference>
<keyword evidence="8" id="KW-0175">Coiled coil</keyword>
<dbReference type="GO" id="GO:0015562">
    <property type="term" value="F:efflux transmembrane transporter activity"/>
    <property type="evidence" value="ECO:0007669"/>
    <property type="project" value="InterPro"/>
</dbReference>